<accession>A0ABD0XB53</accession>
<reference evidence="4 5" key="1">
    <citation type="submission" date="2024-06" db="EMBL/GenBank/DDBJ databases">
        <authorList>
            <person name="Pan Q."/>
            <person name="Wen M."/>
            <person name="Jouanno E."/>
            <person name="Zahm M."/>
            <person name="Klopp C."/>
            <person name="Cabau C."/>
            <person name="Louis A."/>
            <person name="Berthelot C."/>
            <person name="Parey E."/>
            <person name="Roest Crollius H."/>
            <person name="Montfort J."/>
            <person name="Robinson-Rechavi M."/>
            <person name="Bouchez O."/>
            <person name="Lampietro C."/>
            <person name="Lopez Roques C."/>
            <person name="Donnadieu C."/>
            <person name="Postlethwait J."/>
            <person name="Bobe J."/>
            <person name="Verreycken H."/>
            <person name="Guiguen Y."/>
        </authorList>
    </citation>
    <scope>NUCLEOTIDE SEQUENCE [LARGE SCALE GENOMIC DNA]</scope>
    <source>
        <strain evidence="4">Up_M1</strain>
        <tissue evidence="4">Testis</tissue>
    </source>
</reference>
<dbReference type="CDD" id="cd00042">
    <property type="entry name" value="CY"/>
    <property type="match status" value="1"/>
</dbReference>
<protein>
    <recommendedName>
        <fullName evidence="3">Cystatin domain-containing protein</fullName>
    </recommendedName>
</protein>
<comment type="caution">
    <text evidence="4">The sequence shown here is derived from an EMBL/GenBank/DDBJ whole genome shotgun (WGS) entry which is preliminary data.</text>
</comment>
<evidence type="ECO:0000256" key="1">
    <source>
        <dbReference type="ARBA" id="ARBA00009403"/>
    </source>
</evidence>
<evidence type="ECO:0000256" key="2">
    <source>
        <dbReference type="SAM" id="SignalP"/>
    </source>
</evidence>
<evidence type="ECO:0000259" key="3">
    <source>
        <dbReference type="SMART" id="SM00043"/>
    </source>
</evidence>
<dbReference type="InterPro" id="IPR046350">
    <property type="entry name" value="Cystatin_sf"/>
</dbReference>
<comment type="similarity">
    <text evidence="1">Belongs to the cystatin family.</text>
</comment>
<feature type="domain" description="Cystatin" evidence="3">
    <location>
        <begin position="13"/>
        <end position="122"/>
    </location>
</feature>
<keyword evidence="5" id="KW-1185">Reference proteome</keyword>
<dbReference type="SMART" id="SM00043">
    <property type="entry name" value="CY"/>
    <property type="match status" value="1"/>
</dbReference>
<organism evidence="4 5">
    <name type="scientific">Umbra pygmaea</name>
    <name type="common">Eastern mudminnow</name>
    <dbReference type="NCBI Taxonomy" id="75934"/>
    <lineage>
        <taxon>Eukaryota</taxon>
        <taxon>Metazoa</taxon>
        <taxon>Chordata</taxon>
        <taxon>Craniata</taxon>
        <taxon>Vertebrata</taxon>
        <taxon>Euteleostomi</taxon>
        <taxon>Actinopterygii</taxon>
        <taxon>Neopterygii</taxon>
        <taxon>Teleostei</taxon>
        <taxon>Protacanthopterygii</taxon>
        <taxon>Esociformes</taxon>
        <taxon>Umbridae</taxon>
        <taxon>Umbra</taxon>
    </lineage>
</organism>
<dbReference type="Gene3D" id="3.10.450.10">
    <property type="match status" value="1"/>
</dbReference>
<dbReference type="PANTHER" id="PTHR46186">
    <property type="entry name" value="CYSTATIN"/>
    <property type="match status" value="1"/>
</dbReference>
<evidence type="ECO:0000313" key="4">
    <source>
        <dbReference type="EMBL" id="KAL1006196.1"/>
    </source>
</evidence>
<dbReference type="SUPFAM" id="SSF54403">
    <property type="entry name" value="Cystatin/monellin"/>
    <property type="match status" value="1"/>
</dbReference>
<keyword evidence="2" id="KW-0732">Signal</keyword>
<proteinExistence type="inferred from homology"/>
<feature type="signal peptide" evidence="2">
    <location>
        <begin position="1"/>
        <end position="19"/>
    </location>
</feature>
<dbReference type="AlphaFoldDB" id="A0ABD0XB53"/>
<dbReference type="Pfam" id="PF00031">
    <property type="entry name" value="Cystatin"/>
    <property type="match status" value="1"/>
</dbReference>
<name>A0ABD0XB53_UMBPY</name>
<sequence>MTFLTILVAIGVVTLGGNSNECCYGMDVTKAANFAINFHNRISKYAFAYKVVSILSATSEIFPPARVKYTMTVKVGQTVCENKANISLPNCSFQDFQDAKIMICNFVVLSIPHSAFPSQSYLLLDHCN</sequence>
<evidence type="ECO:0000313" key="5">
    <source>
        <dbReference type="Proteomes" id="UP001557470"/>
    </source>
</evidence>
<dbReference type="PANTHER" id="PTHR46186:SF12">
    <property type="entry name" value="CYSTATIN C (AMYLOID ANGIOPATHY AND CEREBRAL HEMORRHAGE)-RELATED"/>
    <property type="match status" value="1"/>
</dbReference>
<dbReference type="EMBL" id="JAGEUA010000002">
    <property type="protein sequence ID" value="KAL1006196.1"/>
    <property type="molecule type" value="Genomic_DNA"/>
</dbReference>
<gene>
    <name evidence="4" type="ORF">UPYG_G00069110</name>
</gene>
<feature type="chain" id="PRO_5044750306" description="Cystatin domain-containing protein" evidence="2">
    <location>
        <begin position="20"/>
        <end position="128"/>
    </location>
</feature>
<dbReference type="Proteomes" id="UP001557470">
    <property type="component" value="Unassembled WGS sequence"/>
</dbReference>
<dbReference type="InterPro" id="IPR000010">
    <property type="entry name" value="Cystatin_dom"/>
</dbReference>